<sequence length="575" mass="64671">MGKSGWLACLVGLAVAFKTSGALQAAPRAYPDLVNDYFDAYFAANPSAGTYAGFHQYDNQLEDVSLAGRTRWMAKLHGFLRDFEAIDPATLSPSERDDRELVMANIQAILLELEKIQMWRHNPDTYPSGATGSIFTLVKRNFAPPADRLRSVIAREERIPAALAIGAALIKNPPRIYTEIALQQLAGNIGFFETTVPEAFTSIKDPTLLARFRRSNAKVIAALQKYGQVLKSQLLPRSQGTFAIGPENYRQKLLYEEMVDIPLDRLLAIGYEQLRKDQQALIETAKRIDPAKTPRQVQAIVESDHPSAAQLLPSAQKQLDGLRQFLIDHQIITVPGDVQAQVEETPPFLRALTFASMDTPGPYETKATEAYYNITLPDPKWPAKKQEEYLRGYNYPLLNNVSVHEVWPGHYTQFLWLKNTPDLSKVRKLITAGSNSEGWAHYSEQMMLDEGLGNGDPKLRFAQLVDALLRDCRYIVGIQMHTKGMSLAQGVEFFVKEGYQPRVNAEIEARRGTADPTYLVYTLGKLEIFKLRDDYKKKLGDQFSLRDFHDRFVKAGAPPIKLLRRELLGDDSPTL</sequence>
<proteinExistence type="predicted"/>
<gene>
    <name evidence="2" type="ORF">GKIL_3500</name>
</gene>
<dbReference type="PATRIC" id="fig|1183438.3.peg.3439"/>
<evidence type="ECO:0000313" key="2">
    <source>
        <dbReference type="EMBL" id="AGY59746.1"/>
    </source>
</evidence>
<dbReference type="Proteomes" id="UP000017396">
    <property type="component" value="Chromosome"/>
</dbReference>
<evidence type="ECO:0000256" key="1">
    <source>
        <dbReference type="SAM" id="SignalP"/>
    </source>
</evidence>
<name>U5QLD7_GLOK1</name>
<dbReference type="PANTHER" id="PTHR33361:SF15">
    <property type="entry name" value="DUF885 FAMILY LIPOPROTEIN"/>
    <property type="match status" value="1"/>
</dbReference>
<keyword evidence="1" id="KW-0732">Signal</keyword>
<protein>
    <recommendedName>
        <fullName evidence="4">DUF885 domain-containing protein</fullName>
    </recommendedName>
</protein>
<evidence type="ECO:0008006" key="4">
    <source>
        <dbReference type="Google" id="ProtNLM"/>
    </source>
</evidence>
<dbReference type="InterPro" id="IPR010281">
    <property type="entry name" value="DUF885"/>
</dbReference>
<dbReference type="RefSeq" id="WP_023175048.1">
    <property type="nucleotide sequence ID" value="NC_022600.1"/>
</dbReference>
<reference evidence="2 3" key="1">
    <citation type="journal article" date="2013" name="PLoS ONE">
        <title>Cultivation and Complete Genome Sequencing of Gloeobacter kilaueensis sp. nov., from a Lava Cave in Kilauea Caldera, Hawai'i.</title>
        <authorList>
            <person name="Saw J.H."/>
            <person name="Schatz M."/>
            <person name="Brown M.V."/>
            <person name="Kunkel D.D."/>
            <person name="Foster J.S."/>
            <person name="Shick H."/>
            <person name="Christensen S."/>
            <person name="Hou S."/>
            <person name="Wan X."/>
            <person name="Donachie S.P."/>
        </authorList>
    </citation>
    <scope>NUCLEOTIDE SEQUENCE [LARGE SCALE GENOMIC DNA]</scope>
    <source>
        <strain evidence="3">JS</strain>
    </source>
</reference>
<dbReference type="eggNOG" id="COG4805">
    <property type="taxonomic scope" value="Bacteria"/>
</dbReference>
<dbReference type="EMBL" id="CP003587">
    <property type="protein sequence ID" value="AGY59746.1"/>
    <property type="molecule type" value="Genomic_DNA"/>
</dbReference>
<feature type="signal peptide" evidence="1">
    <location>
        <begin position="1"/>
        <end position="25"/>
    </location>
</feature>
<dbReference type="Pfam" id="PF05960">
    <property type="entry name" value="DUF885"/>
    <property type="match status" value="1"/>
</dbReference>
<dbReference type="OrthoDB" id="9760040at2"/>
<feature type="chain" id="PRO_5004663859" description="DUF885 domain-containing protein" evidence="1">
    <location>
        <begin position="26"/>
        <end position="575"/>
    </location>
</feature>
<evidence type="ECO:0000313" key="3">
    <source>
        <dbReference type="Proteomes" id="UP000017396"/>
    </source>
</evidence>
<dbReference type="STRING" id="1183438.GKIL_3500"/>
<dbReference type="AlphaFoldDB" id="U5QLD7"/>
<organism evidence="2 3">
    <name type="scientific">Gloeobacter kilaueensis (strain ATCC BAA-2537 / CCAP 1431/1 / ULC 316 / JS1)</name>
    <dbReference type="NCBI Taxonomy" id="1183438"/>
    <lineage>
        <taxon>Bacteria</taxon>
        <taxon>Bacillati</taxon>
        <taxon>Cyanobacteriota</taxon>
        <taxon>Cyanophyceae</taxon>
        <taxon>Gloeobacterales</taxon>
        <taxon>Gloeobacteraceae</taxon>
        <taxon>Gloeobacter</taxon>
    </lineage>
</organism>
<dbReference type="PANTHER" id="PTHR33361">
    <property type="entry name" value="GLR0591 PROTEIN"/>
    <property type="match status" value="1"/>
</dbReference>
<keyword evidence="3" id="KW-1185">Reference proteome</keyword>
<dbReference type="KEGG" id="glj:GKIL_3500"/>
<dbReference type="HOGENOM" id="CLU_028527_0_0_3"/>
<accession>U5QLD7</accession>